<evidence type="ECO:0000313" key="3">
    <source>
        <dbReference type="EMBL" id="GAA3281185.1"/>
    </source>
</evidence>
<sequence>MTTPPTDASARRGVAGRSLLIIAALTAAFASGMAIAQLSAAGPEHLVVDAWRAFGLMVFAGLFALVAWRPTSYPGLMELAFAHKVGMALIGWSRLGEARDSWTALIVDGLLALALLVAYVLLGCHRAWRRPRTPQSAPAAALAGRGKSSKAAPNLQERGDSGARDDAASPGAGSSSAGSTAPGGGTSRPGAGSAGGPSGGGVDDAGRGGPQKPSR</sequence>
<reference evidence="4" key="1">
    <citation type="journal article" date="2019" name="Int. J. Syst. Evol. Microbiol.">
        <title>The Global Catalogue of Microorganisms (GCM) 10K type strain sequencing project: providing services to taxonomists for standard genome sequencing and annotation.</title>
        <authorList>
            <consortium name="The Broad Institute Genomics Platform"/>
            <consortium name="The Broad Institute Genome Sequencing Center for Infectious Disease"/>
            <person name="Wu L."/>
            <person name="Ma J."/>
        </authorList>
    </citation>
    <scope>NUCLEOTIDE SEQUENCE [LARGE SCALE GENOMIC DNA]</scope>
    <source>
        <strain evidence="4">JCM 11483</strain>
    </source>
</reference>
<evidence type="ECO:0000256" key="1">
    <source>
        <dbReference type="SAM" id="MobiDB-lite"/>
    </source>
</evidence>
<accession>A0ABP6RB65</accession>
<feature type="compositionally biased region" description="Gly residues" evidence="1">
    <location>
        <begin position="181"/>
        <end position="209"/>
    </location>
</feature>
<keyword evidence="2" id="KW-0812">Transmembrane</keyword>
<evidence type="ECO:0000256" key="2">
    <source>
        <dbReference type="SAM" id="Phobius"/>
    </source>
</evidence>
<name>A0ABP6RB65_9MICC</name>
<protein>
    <submittedName>
        <fullName evidence="3">Uncharacterized protein</fullName>
    </submittedName>
</protein>
<feature type="region of interest" description="Disordered" evidence="1">
    <location>
        <begin position="133"/>
        <end position="215"/>
    </location>
</feature>
<organism evidence="3 4">
    <name type="scientific">Nesterenkonia halobia</name>
    <dbReference type="NCBI Taxonomy" id="37922"/>
    <lineage>
        <taxon>Bacteria</taxon>
        <taxon>Bacillati</taxon>
        <taxon>Actinomycetota</taxon>
        <taxon>Actinomycetes</taxon>
        <taxon>Micrococcales</taxon>
        <taxon>Micrococcaceae</taxon>
        <taxon>Nesterenkonia</taxon>
    </lineage>
</organism>
<feature type="compositionally biased region" description="Basic and acidic residues" evidence="1">
    <location>
        <begin position="157"/>
        <end position="167"/>
    </location>
</feature>
<keyword evidence="2" id="KW-1133">Transmembrane helix</keyword>
<keyword evidence="4" id="KW-1185">Reference proteome</keyword>
<dbReference type="RefSeq" id="WP_344718113.1">
    <property type="nucleotide sequence ID" value="NZ_BAAAYG010000003.1"/>
</dbReference>
<dbReference type="Proteomes" id="UP001501736">
    <property type="component" value="Unassembled WGS sequence"/>
</dbReference>
<feature type="compositionally biased region" description="Low complexity" evidence="1">
    <location>
        <begin position="168"/>
        <end position="180"/>
    </location>
</feature>
<dbReference type="EMBL" id="BAAAYG010000003">
    <property type="protein sequence ID" value="GAA3281185.1"/>
    <property type="molecule type" value="Genomic_DNA"/>
</dbReference>
<feature type="transmembrane region" description="Helical" evidence="2">
    <location>
        <begin position="101"/>
        <end position="122"/>
    </location>
</feature>
<proteinExistence type="predicted"/>
<evidence type="ECO:0000313" key="4">
    <source>
        <dbReference type="Proteomes" id="UP001501736"/>
    </source>
</evidence>
<feature type="transmembrane region" description="Helical" evidence="2">
    <location>
        <begin position="50"/>
        <end position="68"/>
    </location>
</feature>
<feature type="transmembrane region" description="Helical" evidence="2">
    <location>
        <begin position="75"/>
        <end position="95"/>
    </location>
</feature>
<gene>
    <name evidence="3" type="ORF">GCM10020260_06380</name>
</gene>
<keyword evidence="2" id="KW-0472">Membrane</keyword>
<comment type="caution">
    <text evidence="3">The sequence shown here is derived from an EMBL/GenBank/DDBJ whole genome shotgun (WGS) entry which is preliminary data.</text>
</comment>